<dbReference type="InterPro" id="IPR036052">
    <property type="entry name" value="TrpB-like_PALP_sf"/>
</dbReference>
<comment type="subunit">
    <text evidence="2">Homodimer.</text>
</comment>
<gene>
    <name evidence="6" type="primary">sbnA</name>
    <name evidence="6" type="ORF">N8I74_02015</name>
</gene>
<evidence type="ECO:0000256" key="2">
    <source>
        <dbReference type="ARBA" id="ARBA00011738"/>
    </source>
</evidence>
<accession>A0ABY6DRV3</accession>
<dbReference type="CDD" id="cd01561">
    <property type="entry name" value="CBS_like"/>
    <property type="match status" value="1"/>
</dbReference>
<evidence type="ECO:0000256" key="4">
    <source>
        <dbReference type="ARBA" id="ARBA00022898"/>
    </source>
</evidence>
<evidence type="ECO:0000313" key="7">
    <source>
        <dbReference type="Proteomes" id="UP001061302"/>
    </source>
</evidence>
<sequence length="313" mass="34399">MIFDRADEIILDDVFLHLPGFLEHSNVFLKLESYNPAGSIKLKTARALIDLAEETTDLRANKRIIESSSGNIGVAISMISAVRGYNFTCVVDKNTLISNINLIKAYGAEVVVVDNMDANGGYLGSRLKYVKEQLAQDKKLVWLDQYSNQANPTAHYVSTARSIAREFPDIDFLFVGAGTTGTLAGCARYFRDYIPQAKVVAVDSEGSVNFGKLPCKRFIPGLGSSQPPKFLEGLDITEAVHVPELDSISMSRFIAHKYGLLIGGSTGTVLAALKKYEQQIQAGSCVVAISPDSGERYVDTIYNNEWCLHNFKR</sequence>
<keyword evidence="7" id="KW-1185">Reference proteome</keyword>
<evidence type="ECO:0000259" key="5">
    <source>
        <dbReference type="Pfam" id="PF00291"/>
    </source>
</evidence>
<dbReference type="InterPro" id="IPR050214">
    <property type="entry name" value="Cys_Synth/Cystath_Beta-Synth"/>
</dbReference>
<feature type="domain" description="Tryptophan synthase beta chain-like PALP" evidence="5">
    <location>
        <begin position="17"/>
        <end position="291"/>
    </location>
</feature>
<dbReference type="PANTHER" id="PTHR10314">
    <property type="entry name" value="CYSTATHIONINE BETA-SYNTHASE"/>
    <property type="match status" value="1"/>
</dbReference>
<dbReference type="SUPFAM" id="SSF53686">
    <property type="entry name" value="Tryptophan synthase beta subunit-like PLP-dependent enzymes"/>
    <property type="match status" value="1"/>
</dbReference>
<keyword evidence="4" id="KW-0663">Pyridoxal phosphate</keyword>
<name>A0ABY6DRV3_9NEIS</name>
<reference evidence="6" key="1">
    <citation type="submission" date="2022-10" db="EMBL/GenBank/DDBJ databases">
        <title>Chitiniphilus purpureus sp. nov., a novel chitin-degrading bacterium isolated from crawfish pond sediment.</title>
        <authorList>
            <person name="Li K."/>
        </authorList>
    </citation>
    <scope>NUCLEOTIDE SEQUENCE</scope>
    <source>
        <strain evidence="6">CD1</strain>
    </source>
</reference>
<organism evidence="6 7">
    <name type="scientific">Chitiniphilus purpureus</name>
    <dbReference type="NCBI Taxonomy" id="2981137"/>
    <lineage>
        <taxon>Bacteria</taxon>
        <taxon>Pseudomonadati</taxon>
        <taxon>Pseudomonadota</taxon>
        <taxon>Betaproteobacteria</taxon>
        <taxon>Neisseriales</taxon>
        <taxon>Chitinibacteraceae</taxon>
        <taxon>Chitiniphilus</taxon>
    </lineage>
</organism>
<comment type="cofactor">
    <cofactor evidence="1">
        <name>pyridoxal 5'-phosphate</name>
        <dbReference type="ChEBI" id="CHEBI:597326"/>
    </cofactor>
</comment>
<evidence type="ECO:0000313" key="6">
    <source>
        <dbReference type="EMBL" id="UXY15816.1"/>
    </source>
</evidence>
<dbReference type="InterPro" id="IPR023927">
    <property type="entry name" value="SbnA"/>
</dbReference>
<dbReference type="Pfam" id="PF00291">
    <property type="entry name" value="PALP"/>
    <property type="match status" value="1"/>
</dbReference>
<dbReference type="EMBL" id="CP106753">
    <property type="protein sequence ID" value="UXY15816.1"/>
    <property type="molecule type" value="Genomic_DNA"/>
</dbReference>
<evidence type="ECO:0000256" key="3">
    <source>
        <dbReference type="ARBA" id="ARBA00022679"/>
    </source>
</evidence>
<evidence type="ECO:0000256" key="1">
    <source>
        <dbReference type="ARBA" id="ARBA00001933"/>
    </source>
</evidence>
<dbReference type="NCBIfam" id="TIGR03945">
    <property type="entry name" value="PLP_SbnA_fam"/>
    <property type="match status" value="1"/>
</dbReference>
<dbReference type="InterPro" id="IPR001926">
    <property type="entry name" value="TrpB-like_PALP"/>
</dbReference>
<proteinExistence type="predicted"/>
<keyword evidence="3" id="KW-0808">Transferase</keyword>
<dbReference type="Proteomes" id="UP001061302">
    <property type="component" value="Chromosome"/>
</dbReference>
<protein>
    <submittedName>
        <fullName evidence="6">2,3-diaminopropionate biosynthesis protein SbnA</fullName>
    </submittedName>
</protein>
<dbReference type="Gene3D" id="3.40.50.1100">
    <property type="match status" value="2"/>
</dbReference>
<dbReference type="RefSeq" id="WP_263125251.1">
    <property type="nucleotide sequence ID" value="NZ_CP106753.1"/>
</dbReference>